<proteinExistence type="inferred from homology"/>
<dbReference type="Proteomes" id="UP000279236">
    <property type="component" value="Unassembled WGS sequence"/>
</dbReference>
<name>A0A427XGZ4_9TREE</name>
<keyword evidence="13" id="KW-1185">Reference proteome</keyword>
<feature type="domain" description="Major facilitator superfamily (MFS) profile" evidence="11">
    <location>
        <begin position="56"/>
        <end position="511"/>
    </location>
</feature>
<comment type="similarity">
    <text evidence="2 9">Belongs to the major facilitator superfamily. Sugar transporter (TC 2.A.1.1) family.</text>
</comment>
<dbReference type="OrthoDB" id="6612291at2759"/>
<evidence type="ECO:0000313" key="12">
    <source>
        <dbReference type="EMBL" id="RSH78033.1"/>
    </source>
</evidence>
<dbReference type="InterPro" id="IPR036259">
    <property type="entry name" value="MFS_trans_sf"/>
</dbReference>
<dbReference type="Pfam" id="PF00083">
    <property type="entry name" value="Sugar_tr"/>
    <property type="match status" value="1"/>
</dbReference>
<dbReference type="NCBIfam" id="TIGR00879">
    <property type="entry name" value="SP"/>
    <property type="match status" value="1"/>
</dbReference>
<evidence type="ECO:0000256" key="3">
    <source>
        <dbReference type="ARBA" id="ARBA00022448"/>
    </source>
</evidence>
<dbReference type="PROSITE" id="PS50850">
    <property type="entry name" value="MFS"/>
    <property type="match status" value="1"/>
</dbReference>
<feature type="transmembrane region" description="Helical" evidence="10">
    <location>
        <begin position="53"/>
        <end position="80"/>
    </location>
</feature>
<dbReference type="RefSeq" id="XP_028473180.1">
    <property type="nucleotide sequence ID" value="XM_028618224.1"/>
</dbReference>
<keyword evidence="7" id="KW-0462">Maltose metabolism</keyword>
<dbReference type="PANTHER" id="PTHR48022">
    <property type="entry name" value="PLASTIDIC GLUCOSE TRANSPORTER 4"/>
    <property type="match status" value="1"/>
</dbReference>
<evidence type="ECO:0000256" key="7">
    <source>
        <dbReference type="ARBA" id="ARBA00026248"/>
    </source>
</evidence>
<keyword evidence="6 10" id="KW-0472">Membrane</keyword>
<evidence type="ECO:0000256" key="5">
    <source>
        <dbReference type="ARBA" id="ARBA00022989"/>
    </source>
</evidence>
<dbReference type="Gene3D" id="1.20.1250.20">
    <property type="entry name" value="MFS general substrate transporter like domains"/>
    <property type="match status" value="1"/>
</dbReference>
<keyword evidence="3 9" id="KW-0813">Transport</keyword>
<accession>A0A427XGZ4</accession>
<comment type="subcellular location">
    <subcellularLocation>
        <location evidence="1">Membrane</location>
        <topology evidence="1">Multi-pass membrane protein</topology>
    </subcellularLocation>
</comment>
<dbReference type="InterPro" id="IPR005828">
    <property type="entry name" value="MFS_sugar_transport-like"/>
</dbReference>
<dbReference type="PROSITE" id="PS00217">
    <property type="entry name" value="SUGAR_TRANSPORT_2"/>
    <property type="match status" value="1"/>
</dbReference>
<dbReference type="GO" id="GO:0005351">
    <property type="term" value="F:carbohydrate:proton symporter activity"/>
    <property type="evidence" value="ECO:0007669"/>
    <property type="project" value="TreeGrafter"/>
</dbReference>
<dbReference type="InterPro" id="IPR005829">
    <property type="entry name" value="Sugar_transporter_CS"/>
</dbReference>
<dbReference type="FunFam" id="1.20.1250.20:FF:000078">
    <property type="entry name" value="MFS maltose transporter, putative"/>
    <property type="match status" value="1"/>
</dbReference>
<keyword evidence="5 10" id="KW-1133">Transmembrane helix</keyword>
<feature type="transmembrane region" description="Helical" evidence="10">
    <location>
        <begin position="363"/>
        <end position="382"/>
    </location>
</feature>
<feature type="transmembrane region" description="Helical" evidence="10">
    <location>
        <begin position="100"/>
        <end position="126"/>
    </location>
</feature>
<dbReference type="InterPro" id="IPR050360">
    <property type="entry name" value="MFS_Sugar_Transporters"/>
</dbReference>
<feature type="transmembrane region" description="Helical" evidence="10">
    <location>
        <begin position="204"/>
        <end position="223"/>
    </location>
</feature>
<gene>
    <name evidence="12" type="ORF">EHS24_002486</name>
</gene>
<evidence type="ECO:0000313" key="13">
    <source>
        <dbReference type="Proteomes" id="UP000279236"/>
    </source>
</evidence>
<evidence type="ECO:0000256" key="9">
    <source>
        <dbReference type="RuleBase" id="RU003346"/>
    </source>
</evidence>
<dbReference type="GO" id="GO:0016020">
    <property type="term" value="C:membrane"/>
    <property type="evidence" value="ECO:0007669"/>
    <property type="project" value="UniProtKB-SubCell"/>
</dbReference>
<keyword evidence="4 10" id="KW-0812">Transmembrane</keyword>
<feature type="transmembrane region" description="Helical" evidence="10">
    <location>
        <begin position="489"/>
        <end position="505"/>
    </location>
</feature>
<dbReference type="SUPFAM" id="SSF103473">
    <property type="entry name" value="MFS general substrate transporter"/>
    <property type="match status" value="1"/>
</dbReference>
<comment type="catalytic activity">
    <reaction evidence="8">
        <text>myo-inositol(out) + H(+)(out) = myo-inositol(in) + H(+)(in)</text>
        <dbReference type="Rhea" id="RHEA:60364"/>
        <dbReference type="ChEBI" id="CHEBI:15378"/>
        <dbReference type="ChEBI" id="CHEBI:17268"/>
    </reaction>
</comment>
<evidence type="ECO:0000259" key="11">
    <source>
        <dbReference type="PROSITE" id="PS50850"/>
    </source>
</evidence>
<reference evidence="12 13" key="1">
    <citation type="submission" date="2018-11" db="EMBL/GenBank/DDBJ databases">
        <title>Genome sequence of Apiotrichum porosum DSM 27194.</title>
        <authorList>
            <person name="Aliyu H."/>
            <person name="Gorte O."/>
            <person name="Ochsenreither K."/>
        </authorList>
    </citation>
    <scope>NUCLEOTIDE SEQUENCE [LARGE SCALE GENOMIC DNA]</scope>
    <source>
        <strain evidence="12 13">DSM 27194</strain>
    </source>
</reference>
<evidence type="ECO:0000256" key="1">
    <source>
        <dbReference type="ARBA" id="ARBA00004141"/>
    </source>
</evidence>
<feature type="transmembrane region" description="Helical" evidence="10">
    <location>
        <begin position="460"/>
        <end position="477"/>
    </location>
</feature>
<dbReference type="InterPro" id="IPR020846">
    <property type="entry name" value="MFS_dom"/>
</dbReference>
<dbReference type="EMBL" id="RSCE01000013">
    <property type="protein sequence ID" value="RSH78033.1"/>
    <property type="molecule type" value="Genomic_DNA"/>
</dbReference>
<evidence type="ECO:0000256" key="4">
    <source>
        <dbReference type="ARBA" id="ARBA00022692"/>
    </source>
</evidence>
<evidence type="ECO:0000256" key="6">
    <source>
        <dbReference type="ARBA" id="ARBA00023136"/>
    </source>
</evidence>
<dbReference type="InterPro" id="IPR003663">
    <property type="entry name" value="Sugar/inositol_transpt"/>
</dbReference>
<feature type="transmembrane region" description="Helical" evidence="10">
    <location>
        <begin position="325"/>
        <end position="343"/>
    </location>
</feature>
<feature type="transmembrane region" description="Helical" evidence="10">
    <location>
        <begin position="417"/>
        <end position="439"/>
    </location>
</feature>
<dbReference type="GeneID" id="39587029"/>
<protein>
    <recommendedName>
        <fullName evidence="11">Major facilitator superfamily (MFS) profile domain-containing protein</fullName>
    </recommendedName>
</protein>
<dbReference type="AlphaFoldDB" id="A0A427XGZ4"/>
<comment type="caution">
    <text evidence="12">The sequence shown here is derived from an EMBL/GenBank/DDBJ whole genome shotgun (WGS) entry which is preliminary data.</text>
</comment>
<feature type="transmembrane region" description="Helical" evidence="10">
    <location>
        <begin position="243"/>
        <end position="264"/>
    </location>
</feature>
<dbReference type="GO" id="GO:0000023">
    <property type="term" value="P:maltose metabolic process"/>
    <property type="evidence" value="ECO:0007669"/>
    <property type="project" value="UniProtKB-KW"/>
</dbReference>
<dbReference type="PANTHER" id="PTHR48022:SF5">
    <property type="entry name" value="ALPHA-GLUCOSIDES PERMEASE MPH2-RELATED"/>
    <property type="match status" value="1"/>
</dbReference>
<sequence length="563" mass="63125">MTDTVQPQLETAQSHVDEKLAQPQLEELLLAQKATDGEHNMGLIQAVKTYPKAVAWSMAISFAVVMEGFDVILLSSFYAYPSFVKRFGVLAPNGTYQIPAHWQVALGNSAGVGGIIGLIVSCLYFYSKLTLQLNGFIAERIGYKKTMIGGLVYMLGVIFLFFFAKNLEMLLAAEILCGIPWGIFQTLTTSYASEVVPVALRGYLTTWVNACWGIGQLISLAMLRGLLQRDDDWGWRIPYALQWFWPIPLLVIAFLAPESPWWLTRKGRLEDARRSLERLTSPNQHADLDAVVAMMHHTVQLERETTAGATYLDCFRGVNLRRTELTCMSWLVQSYCGSAFMGYSTYFLQQAGLSTSTSFTFSMVQYAINTFGVFIAWFIMAAGVGRRSLYLYGCVWMFCVLIIIGGVSTIHSNGASWAVGIMLLIWSVAYQFTVGTVCYSLVTEFASRHLAIKTISLGRGMYCVAGIVNGSFMPYMLNPTAWNWGGKTAFFWAGFCLICIVWIYFRLPEPQGYTYAEISYQFEHHVSARKFHKVKPNLFENNEAMAAAAMEKDVAEVQHIDRV</sequence>
<evidence type="ECO:0000256" key="2">
    <source>
        <dbReference type="ARBA" id="ARBA00010992"/>
    </source>
</evidence>
<feature type="transmembrane region" description="Helical" evidence="10">
    <location>
        <begin position="389"/>
        <end position="411"/>
    </location>
</feature>
<evidence type="ECO:0000256" key="8">
    <source>
        <dbReference type="ARBA" id="ARBA00049119"/>
    </source>
</evidence>
<feature type="transmembrane region" description="Helical" evidence="10">
    <location>
        <begin position="170"/>
        <end position="192"/>
    </location>
</feature>
<evidence type="ECO:0000256" key="10">
    <source>
        <dbReference type="SAM" id="Phobius"/>
    </source>
</evidence>
<feature type="transmembrane region" description="Helical" evidence="10">
    <location>
        <begin position="147"/>
        <end position="164"/>
    </location>
</feature>
<organism evidence="12 13">
    <name type="scientific">Apiotrichum porosum</name>
    <dbReference type="NCBI Taxonomy" id="105984"/>
    <lineage>
        <taxon>Eukaryota</taxon>
        <taxon>Fungi</taxon>
        <taxon>Dikarya</taxon>
        <taxon>Basidiomycota</taxon>
        <taxon>Agaricomycotina</taxon>
        <taxon>Tremellomycetes</taxon>
        <taxon>Trichosporonales</taxon>
        <taxon>Trichosporonaceae</taxon>
        <taxon>Apiotrichum</taxon>
    </lineage>
</organism>